<keyword evidence="7" id="KW-0902">Two-component regulatory system</keyword>
<evidence type="ECO:0000259" key="10">
    <source>
        <dbReference type="PROSITE" id="PS50112"/>
    </source>
</evidence>
<dbReference type="SUPFAM" id="SSF47384">
    <property type="entry name" value="Homodimeric domain of signal transducing histidine kinase"/>
    <property type="match status" value="1"/>
</dbReference>
<dbReference type="PROSITE" id="PS50109">
    <property type="entry name" value="HIS_KIN"/>
    <property type="match status" value="1"/>
</dbReference>
<feature type="domain" description="PAC" evidence="11">
    <location>
        <begin position="376"/>
        <end position="428"/>
    </location>
</feature>
<evidence type="ECO:0000256" key="1">
    <source>
        <dbReference type="ARBA" id="ARBA00000085"/>
    </source>
</evidence>
<dbReference type="PANTHER" id="PTHR43711">
    <property type="entry name" value="TWO-COMPONENT HISTIDINE KINASE"/>
    <property type="match status" value="1"/>
</dbReference>
<accession>A0ABP8YLH6</accession>
<comment type="caution">
    <text evidence="12">The sequence shown here is derived from an EMBL/GenBank/DDBJ whole genome shotgun (WGS) entry which is preliminary data.</text>
</comment>
<evidence type="ECO:0000313" key="12">
    <source>
        <dbReference type="EMBL" id="GAA4732012.1"/>
    </source>
</evidence>
<dbReference type="NCBIfam" id="TIGR00229">
    <property type="entry name" value="sensory_box"/>
    <property type="match status" value="1"/>
</dbReference>
<keyword evidence="5" id="KW-0808">Transferase</keyword>
<evidence type="ECO:0000256" key="7">
    <source>
        <dbReference type="ARBA" id="ARBA00023012"/>
    </source>
</evidence>
<dbReference type="Gene3D" id="3.30.450.20">
    <property type="entry name" value="PAS domain"/>
    <property type="match status" value="1"/>
</dbReference>
<feature type="transmembrane region" description="Helical" evidence="8">
    <location>
        <begin position="220"/>
        <end position="239"/>
    </location>
</feature>
<dbReference type="InterPro" id="IPR003594">
    <property type="entry name" value="HATPase_dom"/>
</dbReference>
<dbReference type="SMART" id="SM00387">
    <property type="entry name" value="HATPase_c"/>
    <property type="match status" value="1"/>
</dbReference>
<dbReference type="Pfam" id="PF02518">
    <property type="entry name" value="HATPase_c"/>
    <property type="match status" value="1"/>
</dbReference>
<feature type="transmembrane region" description="Helical" evidence="8">
    <location>
        <begin position="113"/>
        <end position="138"/>
    </location>
</feature>
<dbReference type="InterPro" id="IPR004358">
    <property type="entry name" value="Sig_transdc_His_kin-like_C"/>
</dbReference>
<dbReference type="Pfam" id="PF13426">
    <property type="entry name" value="PAS_9"/>
    <property type="match status" value="1"/>
</dbReference>
<dbReference type="SUPFAM" id="SSF55874">
    <property type="entry name" value="ATPase domain of HSP90 chaperone/DNA topoisomerase II/histidine kinase"/>
    <property type="match status" value="1"/>
</dbReference>
<feature type="transmembrane region" description="Helical" evidence="8">
    <location>
        <begin position="144"/>
        <end position="165"/>
    </location>
</feature>
<feature type="transmembrane region" description="Helical" evidence="8">
    <location>
        <begin position="34"/>
        <end position="50"/>
    </location>
</feature>
<proteinExistence type="predicted"/>
<dbReference type="InterPro" id="IPR005467">
    <property type="entry name" value="His_kinase_dom"/>
</dbReference>
<dbReference type="InterPro" id="IPR050736">
    <property type="entry name" value="Sensor_HK_Regulatory"/>
</dbReference>
<comment type="subcellular location">
    <subcellularLocation>
        <location evidence="2">Cell membrane</location>
    </subcellularLocation>
</comment>
<dbReference type="PROSITE" id="PS50113">
    <property type="entry name" value="PAC"/>
    <property type="match status" value="1"/>
</dbReference>
<keyword evidence="8" id="KW-0472">Membrane</keyword>
<dbReference type="Proteomes" id="UP001499882">
    <property type="component" value="Unassembled WGS sequence"/>
</dbReference>
<evidence type="ECO:0000256" key="5">
    <source>
        <dbReference type="ARBA" id="ARBA00022679"/>
    </source>
</evidence>
<dbReference type="Gene3D" id="3.30.565.10">
    <property type="entry name" value="Histidine kinase-like ATPase, C-terminal domain"/>
    <property type="match status" value="1"/>
</dbReference>
<dbReference type="CDD" id="cd00082">
    <property type="entry name" value="HisKA"/>
    <property type="match status" value="1"/>
</dbReference>
<reference evidence="13" key="1">
    <citation type="journal article" date="2019" name="Int. J. Syst. Evol. Microbiol.">
        <title>The Global Catalogue of Microorganisms (GCM) 10K type strain sequencing project: providing services to taxonomists for standard genome sequencing and annotation.</title>
        <authorList>
            <consortium name="The Broad Institute Genomics Platform"/>
            <consortium name="The Broad Institute Genome Sequencing Center for Infectious Disease"/>
            <person name="Wu L."/>
            <person name="Ma J."/>
        </authorList>
    </citation>
    <scope>NUCLEOTIDE SEQUENCE [LARGE SCALE GENOMIC DNA]</scope>
    <source>
        <strain evidence="13">JCM 18532</strain>
    </source>
</reference>
<dbReference type="CDD" id="cd00075">
    <property type="entry name" value="HATPase"/>
    <property type="match status" value="1"/>
</dbReference>
<dbReference type="InterPro" id="IPR000700">
    <property type="entry name" value="PAS-assoc_C"/>
</dbReference>
<evidence type="ECO:0000256" key="3">
    <source>
        <dbReference type="ARBA" id="ARBA00012438"/>
    </source>
</evidence>
<dbReference type="SUPFAM" id="SSF55785">
    <property type="entry name" value="PYP-like sensor domain (PAS domain)"/>
    <property type="match status" value="1"/>
</dbReference>
<dbReference type="Pfam" id="PF00512">
    <property type="entry name" value="HisKA"/>
    <property type="match status" value="1"/>
</dbReference>
<dbReference type="PROSITE" id="PS50112">
    <property type="entry name" value="PAS"/>
    <property type="match status" value="1"/>
</dbReference>
<feature type="transmembrane region" description="Helical" evidence="8">
    <location>
        <begin position="260"/>
        <end position="279"/>
    </location>
</feature>
<keyword evidence="8" id="KW-0812">Transmembrane</keyword>
<evidence type="ECO:0000256" key="2">
    <source>
        <dbReference type="ARBA" id="ARBA00004236"/>
    </source>
</evidence>
<dbReference type="InterPro" id="IPR003661">
    <property type="entry name" value="HisK_dim/P_dom"/>
</dbReference>
<dbReference type="InterPro" id="IPR001610">
    <property type="entry name" value="PAC"/>
</dbReference>
<evidence type="ECO:0000256" key="6">
    <source>
        <dbReference type="ARBA" id="ARBA00022777"/>
    </source>
</evidence>
<dbReference type="SMART" id="SM00388">
    <property type="entry name" value="HisKA"/>
    <property type="match status" value="1"/>
</dbReference>
<dbReference type="CDD" id="cd00130">
    <property type="entry name" value="PAS"/>
    <property type="match status" value="1"/>
</dbReference>
<dbReference type="InterPro" id="IPR035965">
    <property type="entry name" value="PAS-like_dom_sf"/>
</dbReference>
<evidence type="ECO:0000259" key="9">
    <source>
        <dbReference type="PROSITE" id="PS50109"/>
    </source>
</evidence>
<dbReference type="PRINTS" id="PR00344">
    <property type="entry name" value="BCTRLSENSOR"/>
</dbReference>
<organism evidence="12 13">
    <name type="scientific">Nocardioides endophyticus</name>
    <dbReference type="NCBI Taxonomy" id="1353775"/>
    <lineage>
        <taxon>Bacteria</taxon>
        <taxon>Bacillati</taxon>
        <taxon>Actinomycetota</taxon>
        <taxon>Actinomycetes</taxon>
        <taxon>Propionibacteriales</taxon>
        <taxon>Nocardioidaceae</taxon>
        <taxon>Nocardioides</taxon>
    </lineage>
</organism>
<keyword evidence="13" id="KW-1185">Reference proteome</keyword>
<feature type="domain" description="Histidine kinase" evidence="9">
    <location>
        <begin position="453"/>
        <end position="672"/>
    </location>
</feature>
<keyword evidence="8" id="KW-1133">Transmembrane helix</keyword>
<keyword evidence="4" id="KW-0597">Phosphoprotein</keyword>
<comment type="catalytic activity">
    <reaction evidence="1">
        <text>ATP + protein L-histidine = ADP + protein N-phospho-L-histidine.</text>
        <dbReference type="EC" id="2.7.13.3"/>
    </reaction>
</comment>
<sequence>MAPKSSLWPALGLLAMTTVFGLLALYGAPEGGDAIGIWPAALASATLLVSRRPPTAVVLALVFVIAFGTIWSARPADVSVGLALGLSAETWVVWWILTGGVRERPLLYSNLDLARYIGSATIGAFVVAAAAIITSFATGWGDPWLLGLAVGTSSLASQLSVTPFFCRMRPHRGLAPTIERVAQWALILTVTPVVFLLDDFPAMVFMIMPVLAWGALRSGAYESIAQLFVTLGFAIGLTTRGQGPFAHVGERYGLPVDMQGILLAVFIIGCALVVVPFVLSVGEQIENARQVAAERDRVQSIVNGSMGVAIIGTDELGRITLFNPGAERLLGYAAAEVQGQQTRMFLHSAKGVAEKAAELGVANDFTTVAAALIGRGPSDMKFLRKDGQERSHSMSLNRIVDDRGEVIGYVSTSEDITERVEAEGRLVEALETERQAVERLREVDRVKDAFVSSVSHELRTPITSILGYTEMLEDGAYGQLGEEQLDAVRRVGTNSSRLLSLIDDLLTLSRIQDGGLGMVARVVDLRKVIAAACAVVAPSLERRDLELDIQVPDEPTPFLGDRDMLERVVINLVGNAVKFTPEGGHVSVRLVVGPEHVVIEVADTGIGIPRQEQEQLFTRFFRSSLAQEHAIPGSGLGLSIAHAIVEQHGGSMAVESEPGAGTTFRVLLPVLAPAV</sequence>
<evidence type="ECO:0000256" key="8">
    <source>
        <dbReference type="SAM" id="Phobius"/>
    </source>
</evidence>
<dbReference type="EMBL" id="BAABKN010000009">
    <property type="protein sequence ID" value="GAA4732012.1"/>
    <property type="molecule type" value="Genomic_DNA"/>
</dbReference>
<dbReference type="InterPro" id="IPR036097">
    <property type="entry name" value="HisK_dim/P_sf"/>
</dbReference>
<dbReference type="InterPro" id="IPR000014">
    <property type="entry name" value="PAS"/>
</dbReference>
<feature type="transmembrane region" description="Helical" evidence="8">
    <location>
        <begin position="57"/>
        <end position="74"/>
    </location>
</feature>
<evidence type="ECO:0000259" key="11">
    <source>
        <dbReference type="PROSITE" id="PS50113"/>
    </source>
</evidence>
<dbReference type="SMART" id="SM00091">
    <property type="entry name" value="PAS"/>
    <property type="match status" value="1"/>
</dbReference>
<gene>
    <name evidence="12" type="ORF">GCM10023350_14230</name>
</gene>
<feature type="domain" description="PAS" evidence="10">
    <location>
        <begin position="294"/>
        <end position="347"/>
    </location>
</feature>
<evidence type="ECO:0000256" key="4">
    <source>
        <dbReference type="ARBA" id="ARBA00022553"/>
    </source>
</evidence>
<dbReference type="EC" id="2.7.13.3" evidence="3"/>
<dbReference type="Gene3D" id="1.10.287.130">
    <property type="match status" value="1"/>
</dbReference>
<dbReference type="InterPro" id="IPR036890">
    <property type="entry name" value="HATPase_C_sf"/>
</dbReference>
<name>A0ABP8YLH6_9ACTN</name>
<feature type="transmembrane region" description="Helical" evidence="8">
    <location>
        <begin position="185"/>
        <end position="208"/>
    </location>
</feature>
<feature type="transmembrane region" description="Helical" evidence="8">
    <location>
        <begin position="7"/>
        <end position="28"/>
    </location>
</feature>
<dbReference type="PANTHER" id="PTHR43711:SF31">
    <property type="entry name" value="HISTIDINE KINASE"/>
    <property type="match status" value="1"/>
</dbReference>
<feature type="transmembrane region" description="Helical" evidence="8">
    <location>
        <begin position="80"/>
        <end position="101"/>
    </location>
</feature>
<keyword evidence="6" id="KW-0418">Kinase</keyword>
<evidence type="ECO:0000313" key="13">
    <source>
        <dbReference type="Proteomes" id="UP001499882"/>
    </source>
</evidence>
<protein>
    <recommendedName>
        <fullName evidence="3">histidine kinase</fullName>
        <ecNumber evidence="3">2.7.13.3</ecNumber>
    </recommendedName>
</protein>
<dbReference type="SMART" id="SM00086">
    <property type="entry name" value="PAC"/>
    <property type="match status" value="1"/>
</dbReference>